<dbReference type="KEGG" id="cmar:IMCC12053_2987"/>
<dbReference type="InterPro" id="IPR011856">
    <property type="entry name" value="tRNA_endonuc-like_dom_sf"/>
</dbReference>
<dbReference type="PANTHER" id="PTHR34039">
    <property type="entry name" value="UPF0102 PROTEIN YRAN"/>
    <property type="match status" value="1"/>
</dbReference>
<dbReference type="PANTHER" id="PTHR34039:SF1">
    <property type="entry name" value="UPF0102 PROTEIN YRAN"/>
    <property type="match status" value="1"/>
</dbReference>
<keyword evidence="3" id="KW-1185">Reference proteome</keyword>
<dbReference type="GO" id="GO:0003676">
    <property type="term" value="F:nucleic acid binding"/>
    <property type="evidence" value="ECO:0007669"/>
    <property type="project" value="InterPro"/>
</dbReference>
<evidence type="ECO:0000313" key="3">
    <source>
        <dbReference type="Proteomes" id="UP000064920"/>
    </source>
</evidence>
<dbReference type="EMBL" id="CP012023">
    <property type="protein sequence ID" value="ALI56934.1"/>
    <property type="molecule type" value="Genomic_DNA"/>
</dbReference>
<dbReference type="OrthoDB" id="9812968at2"/>
<dbReference type="Gene3D" id="3.40.1350.10">
    <property type="match status" value="1"/>
</dbReference>
<sequence length="133" mass="14787">MTPQKDAPLTQPQKARALRGQRAYLSGLSAEGCVSDHYLALGYERIAERWRGAAGEIDLIFWKDDVFVFVEVKASKRLADAAEHLRPSQMLRIMRSAEDYIGRQPKGLLSDMRIDVALVDGAGAIEVIENALM</sequence>
<gene>
    <name evidence="2" type="ORF">IMCC12053_2987</name>
</gene>
<reference evidence="2 3" key="1">
    <citation type="submission" date="2015-05" db="EMBL/GenBank/DDBJ databases">
        <authorList>
            <person name="Wang D.B."/>
            <person name="Wang M."/>
        </authorList>
    </citation>
    <scope>NUCLEOTIDE SEQUENCE [LARGE SCALE GENOMIC DNA]</scope>
    <source>
        <strain evidence="2 3">IMCC 12053</strain>
    </source>
</reference>
<keyword evidence="2" id="KW-0540">Nuclease</keyword>
<dbReference type="Proteomes" id="UP000064920">
    <property type="component" value="Chromosome"/>
</dbReference>
<keyword evidence="2" id="KW-0378">Hydrolase</keyword>
<dbReference type="STRING" id="1397108.IMCC12053_2987"/>
<comment type="similarity">
    <text evidence="1">Belongs to the UPF0102 family.</text>
</comment>
<dbReference type="Pfam" id="PF02021">
    <property type="entry name" value="UPF0102"/>
    <property type="match status" value="1"/>
</dbReference>
<dbReference type="RefSeq" id="WP_062220308.1">
    <property type="nucleotide sequence ID" value="NZ_CP012023.1"/>
</dbReference>
<dbReference type="GO" id="GO:0004519">
    <property type="term" value="F:endonuclease activity"/>
    <property type="evidence" value="ECO:0007669"/>
    <property type="project" value="UniProtKB-KW"/>
</dbReference>
<accession>A0A0N9ZIQ8</accession>
<evidence type="ECO:0000256" key="1">
    <source>
        <dbReference type="ARBA" id="ARBA00006738"/>
    </source>
</evidence>
<keyword evidence="2" id="KW-0255">Endonuclease</keyword>
<dbReference type="InterPro" id="IPR011335">
    <property type="entry name" value="Restrct_endonuc-II-like"/>
</dbReference>
<dbReference type="SUPFAM" id="SSF52980">
    <property type="entry name" value="Restriction endonuclease-like"/>
    <property type="match status" value="1"/>
</dbReference>
<name>A0A0N9ZIQ8_9RHOB</name>
<dbReference type="AlphaFoldDB" id="A0A0N9ZIQ8"/>
<organism evidence="2 3">
    <name type="scientific">Celeribacter marinus</name>
    <dbReference type="NCBI Taxonomy" id="1397108"/>
    <lineage>
        <taxon>Bacteria</taxon>
        <taxon>Pseudomonadati</taxon>
        <taxon>Pseudomonadota</taxon>
        <taxon>Alphaproteobacteria</taxon>
        <taxon>Rhodobacterales</taxon>
        <taxon>Roseobacteraceae</taxon>
        <taxon>Celeribacter</taxon>
    </lineage>
</organism>
<protein>
    <submittedName>
        <fullName evidence="2">Endonuclease distantly related to archaeal Holliday junction resolvase</fullName>
    </submittedName>
</protein>
<proteinExistence type="inferred from homology"/>
<dbReference type="InterPro" id="IPR003509">
    <property type="entry name" value="UPF0102_YraN-like"/>
</dbReference>
<dbReference type="PATRIC" id="fig|1397108.4.peg.3070"/>
<evidence type="ECO:0000313" key="2">
    <source>
        <dbReference type="EMBL" id="ALI56934.1"/>
    </source>
</evidence>